<sequence length="59" mass="5944">MRDTGRGIGSITKGTVFAADLCDSESGSAIGIAQELTSRGSILGTSYGTGGPLYSKAME</sequence>
<reference evidence="1" key="1">
    <citation type="submission" date="2018-02" db="EMBL/GenBank/DDBJ databases">
        <title>Rhizophora mucronata_Transcriptome.</title>
        <authorList>
            <person name="Meera S.P."/>
            <person name="Sreeshan A."/>
            <person name="Augustine A."/>
        </authorList>
    </citation>
    <scope>NUCLEOTIDE SEQUENCE</scope>
    <source>
        <tissue evidence="1">Leaf</tissue>
    </source>
</reference>
<dbReference type="EMBL" id="GGEC01045826">
    <property type="protein sequence ID" value="MBX26310.1"/>
    <property type="molecule type" value="Transcribed_RNA"/>
</dbReference>
<name>A0A2P2M7V7_RHIMU</name>
<evidence type="ECO:0000313" key="1">
    <source>
        <dbReference type="EMBL" id="MBX26310.1"/>
    </source>
</evidence>
<protein>
    <submittedName>
        <fullName evidence="1">Uncharacterized protein MANES_15G192700</fullName>
    </submittedName>
</protein>
<dbReference type="AlphaFoldDB" id="A0A2P2M7V7"/>
<organism evidence="1">
    <name type="scientific">Rhizophora mucronata</name>
    <name type="common">Asiatic mangrove</name>
    <dbReference type="NCBI Taxonomy" id="61149"/>
    <lineage>
        <taxon>Eukaryota</taxon>
        <taxon>Viridiplantae</taxon>
        <taxon>Streptophyta</taxon>
        <taxon>Embryophyta</taxon>
        <taxon>Tracheophyta</taxon>
        <taxon>Spermatophyta</taxon>
        <taxon>Magnoliopsida</taxon>
        <taxon>eudicotyledons</taxon>
        <taxon>Gunneridae</taxon>
        <taxon>Pentapetalae</taxon>
        <taxon>rosids</taxon>
        <taxon>fabids</taxon>
        <taxon>Malpighiales</taxon>
        <taxon>Rhizophoraceae</taxon>
        <taxon>Rhizophora</taxon>
    </lineage>
</organism>
<accession>A0A2P2M7V7</accession>
<proteinExistence type="predicted"/>